<dbReference type="AlphaFoldDB" id="A0A8W7PZQ2"/>
<dbReference type="EnsemblMetazoa" id="ACOM039635-RA">
    <property type="protein sequence ID" value="ACOM039635-PA.1"/>
    <property type="gene ID" value="ACOM039635"/>
</dbReference>
<evidence type="ECO:0000256" key="1">
    <source>
        <dbReference type="SAM" id="MobiDB-lite"/>
    </source>
</evidence>
<accession>A0A8W7PZQ2</accession>
<name>A0A8W7PZQ2_ANOCL</name>
<reference evidence="2" key="1">
    <citation type="submission" date="2022-08" db="UniProtKB">
        <authorList>
            <consortium name="EnsemblMetazoa"/>
        </authorList>
    </citation>
    <scope>IDENTIFICATION</scope>
</reference>
<protein>
    <submittedName>
        <fullName evidence="2">Uncharacterized protein</fullName>
    </submittedName>
</protein>
<feature type="region of interest" description="Disordered" evidence="1">
    <location>
        <begin position="1"/>
        <end position="32"/>
    </location>
</feature>
<evidence type="ECO:0000313" key="2">
    <source>
        <dbReference type="EnsemblMetazoa" id="ACOM039635-PA.1"/>
    </source>
</evidence>
<proteinExistence type="predicted"/>
<organism evidence="2">
    <name type="scientific">Anopheles coluzzii</name>
    <name type="common">African malaria mosquito</name>
    <dbReference type="NCBI Taxonomy" id="1518534"/>
    <lineage>
        <taxon>Eukaryota</taxon>
        <taxon>Metazoa</taxon>
        <taxon>Ecdysozoa</taxon>
        <taxon>Arthropoda</taxon>
        <taxon>Hexapoda</taxon>
        <taxon>Insecta</taxon>
        <taxon>Pterygota</taxon>
        <taxon>Neoptera</taxon>
        <taxon>Endopterygota</taxon>
        <taxon>Diptera</taxon>
        <taxon>Nematocera</taxon>
        <taxon>Culicoidea</taxon>
        <taxon>Culicidae</taxon>
        <taxon>Anophelinae</taxon>
        <taxon>Anopheles</taxon>
    </lineage>
</organism>
<sequence>MVMQQKANSSEDLRLKNPKIQPENEKGNTLIASRKPETRFIPFLITSTRKSTGSMSGLSFGLSSFSTSGFSAASSESEASVVACSFSAAVLASSQHTTESRHTSSAIRYREVQNPIRIQSTRNPLCAAGVRVGLAVRK</sequence>
<dbReference type="Proteomes" id="UP000075882">
    <property type="component" value="Unassembled WGS sequence"/>
</dbReference>